<evidence type="ECO:0000313" key="3">
    <source>
        <dbReference type="EMBL" id="NEU71756.1"/>
    </source>
</evidence>
<dbReference type="Proteomes" id="UP000031549">
    <property type="component" value="Unassembled WGS sequence"/>
</dbReference>
<dbReference type="GO" id="GO:0005829">
    <property type="term" value="C:cytosol"/>
    <property type="evidence" value="ECO:0007669"/>
    <property type="project" value="TreeGrafter"/>
</dbReference>
<accession>A0A846H2W2</accession>
<dbReference type="PROSITE" id="PS51192">
    <property type="entry name" value="HELICASE_ATP_BIND_1"/>
    <property type="match status" value="1"/>
</dbReference>
<keyword evidence="3" id="KW-0378">Hydrolase</keyword>
<dbReference type="EMBL" id="JTCM02000005">
    <property type="protein sequence ID" value="NEU71756.1"/>
    <property type="molecule type" value="Genomic_DNA"/>
</dbReference>
<dbReference type="InterPro" id="IPR050742">
    <property type="entry name" value="Helicase_Restrict-Modif_Enz"/>
</dbReference>
<reference evidence="3 4" key="1">
    <citation type="journal article" date="2015" name="Genome Announc.">
        <title>Draft Genome Sequence of Cyanobacterium Hassallia byssoidea Strain VB512170, Isolated from Monuments in India.</title>
        <authorList>
            <person name="Singh D."/>
            <person name="Chandrababunaidu M.M."/>
            <person name="Panda A."/>
            <person name="Sen D."/>
            <person name="Bhattacharyya S."/>
            <person name="Adhikary S.P."/>
            <person name="Tripathy S."/>
        </authorList>
    </citation>
    <scope>NUCLEOTIDE SEQUENCE [LARGE SCALE GENOMIC DNA]</scope>
    <source>
        <strain evidence="3 4">VB512170</strain>
    </source>
</reference>
<gene>
    <name evidence="3" type="ORF">PI95_003935</name>
</gene>
<dbReference type="Pfam" id="PF00271">
    <property type="entry name" value="Helicase_C"/>
    <property type="match status" value="1"/>
</dbReference>
<dbReference type="InterPro" id="IPR001650">
    <property type="entry name" value="Helicase_C-like"/>
</dbReference>
<dbReference type="SUPFAM" id="SSF52540">
    <property type="entry name" value="P-loop containing nucleoside triphosphate hydrolases"/>
    <property type="match status" value="1"/>
</dbReference>
<keyword evidence="3" id="KW-0067">ATP-binding</keyword>
<dbReference type="Pfam" id="PF04851">
    <property type="entry name" value="ResIII"/>
    <property type="match status" value="1"/>
</dbReference>
<dbReference type="GO" id="GO:0016787">
    <property type="term" value="F:hydrolase activity"/>
    <property type="evidence" value="ECO:0007669"/>
    <property type="project" value="InterPro"/>
</dbReference>
<dbReference type="InterPro" id="IPR014001">
    <property type="entry name" value="Helicase_ATP-bd"/>
</dbReference>
<organism evidence="3 4">
    <name type="scientific">Hassallia byssoidea VB512170</name>
    <dbReference type="NCBI Taxonomy" id="1304833"/>
    <lineage>
        <taxon>Bacteria</taxon>
        <taxon>Bacillati</taxon>
        <taxon>Cyanobacteriota</taxon>
        <taxon>Cyanophyceae</taxon>
        <taxon>Nostocales</taxon>
        <taxon>Tolypothrichaceae</taxon>
        <taxon>Hassallia</taxon>
    </lineage>
</organism>
<dbReference type="GO" id="GO:0004386">
    <property type="term" value="F:helicase activity"/>
    <property type="evidence" value="ECO:0007669"/>
    <property type="project" value="UniProtKB-KW"/>
</dbReference>
<dbReference type="GO" id="GO:0003677">
    <property type="term" value="F:DNA binding"/>
    <property type="evidence" value="ECO:0007669"/>
    <property type="project" value="InterPro"/>
</dbReference>
<name>A0A846H2W2_9CYAN</name>
<comment type="caution">
    <text evidence="3">The sequence shown here is derived from an EMBL/GenBank/DDBJ whole genome shotgun (WGS) entry which is preliminary data.</text>
</comment>
<dbReference type="RefSeq" id="WP_039744602.1">
    <property type="nucleotide sequence ID" value="NZ_JTCM02000005.1"/>
</dbReference>
<protein>
    <submittedName>
        <fullName evidence="3">DEAD/DEAH box helicase</fullName>
    </submittedName>
</protein>
<evidence type="ECO:0000259" key="2">
    <source>
        <dbReference type="PROSITE" id="PS51194"/>
    </source>
</evidence>
<dbReference type="GO" id="GO:0005524">
    <property type="term" value="F:ATP binding"/>
    <property type="evidence" value="ECO:0007669"/>
    <property type="project" value="InterPro"/>
</dbReference>
<dbReference type="PANTHER" id="PTHR47396:SF1">
    <property type="entry name" value="ATP-DEPENDENT HELICASE IRC3-RELATED"/>
    <property type="match status" value="1"/>
</dbReference>
<dbReference type="AlphaFoldDB" id="A0A846H2W2"/>
<dbReference type="SMART" id="SM00487">
    <property type="entry name" value="DEXDc"/>
    <property type="match status" value="1"/>
</dbReference>
<dbReference type="InterPro" id="IPR027417">
    <property type="entry name" value="P-loop_NTPase"/>
</dbReference>
<dbReference type="PROSITE" id="PS51194">
    <property type="entry name" value="HELICASE_CTER"/>
    <property type="match status" value="1"/>
</dbReference>
<keyword evidence="4" id="KW-1185">Reference proteome</keyword>
<dbReference type="InterPro" id="IPR006935">
    <property type="entry name" value="Helicase/UvrB_N"/>
</dbReference>
<proteinExistence type="predicted"/>
<dbReference type="Gene3D" id="3.40.50.300">
    <property type="entry name" value="P-loop containing nucleotide triphosphate hydrolases"/>
    <property type="match status" value="2"/>
</dbReference>
<dbReference type="PANTHER" id="PTHR47396">
    <property type="entry name" value="TYPE I RESTRICTION ENZYME ECOKI R PROTEIN"/>
    <property type="match status" value="1"/>
</dbReference>
<keyword evidence="3" id="KW-0547">Nucleotide-binding</keyword>
<feature type="domain" description="Helicase C-terminal" evidence="2">
    <location>
        <begin position="235"/>
        <end position="380"/>
    </location>
</feature>
<feature type="domain" description="Helicase ATP-binding" evidence="1">
    <location>
        <begin position="25"/>
        <end position="162"/>
    </location>
</feature>
<dbReference type="SMART" id="SM00490">
    <property type="entry name" value="HELICc"/>
    <property type="match status" value="1"/>
</dbReference>
<evidence type="ECO:0000259" key="1">
    <source>
        <dbReference type="PROSITE" id="PS51192"/>
    </source>
</evidence>
<keyword evidence="3" id="KW-0347">Helicase</keyword>
<sequence length="645" mass="74152">MLLPVEAKKFSLRDYQIDVRSQVYDYYRCGIKSVLVYAPTGAGKTAIASKFIADAISKGRRVLFCVHRVRLVKQTQKTLLKHFGIESGIIWADYPIDYEKPVQIAMLQTLQHRELPPDIGLVIVDEAHTSAYYKICRSIFDTYSGGIWALSKCFFVGLSASPWRSKTTEGFCQFFGAIARAPYPQQLIESGYLCRARQFGYNGLIDYSKLDVSSLGDYTLKSMQRVCTPQLNDEVVEKYLELCPQRKAIAFCASVNQSQDLAAKFSALGITSAYIVADTPEEERVTIFEKFASGEIQIITSVCVLCEGFDEPSVEAVILARPTRSRALLVQMCGRGLRLHPSKEDCWLVDFCENISRMGFPTNRYPTPLCPTFKRSEELDDWFKECPNCHAIVPKPSRICPNCGYVFPLSENSDIEPEELPPFGEIFSLGQKRQAKYYRKLIVWAFKEEKPRLVVEEKFTEKYNYNAPPEWAQYAVFNNQSRLINYNQQIYLRYLLRQPQSINGKVTAWTVEMMQLEFGERVDCQLKRWWEIFQEDKPFNSKEEMDDCYKLKVEYYQYQTFAHDLLALLNLAYDEGLKYYLDVTQKAKAKIEILYSLKDKPKALAAAYLTSSSIEKQIIENSINTELKEKIDSAIVHHWDSIPVA</sequence>
<evidence type="ECO:0000313" key="4">
    <source>
        <dbReference type="Proteomes" id="UP000031549"/>
    </source>
</evidence>